<dbReference type="Proteomes" id="UP000037035">
    <property type="component" value="Unassembled WGS sequence"/>
</dbReference>
<reference evidence="1 2" key="1">
    <citation type="submission" date="2015-08" db="EMBL/GenBank/DDBJ databases">
        <title>Next Generation Sequencing and Analysis of the Genome of Puccinia sorghi L Schw, the Causal Agent of Maize Common Rust.</title>
        <authorList>
            <person name="Rochi L."/>
            <person name="Burguener G."/>
            <person name="Darino M."/>
            <person name="Turjanski A."/>
            <person name="Kreff E."/>
            <person name="Dieguez M.J."/>
            <person name="Sacco F."/>
        </authorList>
    </citation>
    <scope>NUCLEOTIDE SEQUENCE [LARGE SCALE GENOMIC DNA]</scope>
    <source>
        <strain evidence="1 2">RO10H11247</strain>
    </source>
</reference>
<dbReference type="EMBL" id="LAVV01006586">
    <property type="protein sequence ID" value="KNZ59252.1"/>
    <property type="molecule type" value="Genomic_DNA"/>
</dbReference>
<organism evidence="1 2">
    <name type="scientific">Puccinia sorghi</name>
    <dbReference type="NCBI Taxonomy" id="27349"/>
    <lineage>
        <taxon>Eukaryota</taxon>
        <taxon>Fungi</taxon>
        <taxon>Dikarya</taxon>
        <taxon>Basidiomycota</taxon>
        <taxon>Pucciniomycotina</taxon>
        <taxon>Pucciniomycetes</taxon>
        <taxon>Pucciniales</taxon>
        <taxon>Pucciniaceae</taxon>
        <taxon>Puccinia</taxon>
    </lineage>
</organism>
<dbReference type="VEuPathDB" id="FungiDB:VP01_1774g2"/>
<evidence type="ECO:0000313" key="1">
    <source>
        <dbReference type="EMBL" id="KNZ59252.1"/>
    </source>
</evidence>
<proteinExistence type="predicted"/>
<comment type="caution">
    <text evidence="1">The sequence shown here is derived from an EMBL/GenBank/DDBJ whole genome shotgun (WGS) entry which is preliminary data.</text>
</comment>
<evidence type="ECO:0000313" key="2">
    <source>
        <dbReference type="Proteomes" id="UP000037035"/>
    </source>
</evidence>
<keyword evidence="2" id="KW-1185">Reference proteome</keyword>
<gene>
    <name evidence="1" type="ORF">VP01_1774g2</name>
</gene>
<dbReference type="AlphaFoldDB" id="A0A0L6VFB3"/>
<accession>A0A0L6VFB3</accession>
<name>A0A0L6VFB3_9BASI</name>
<protein>
    <submittedName>
        <fullName evidence="1">Uncharacterized protein</fullName>
    </submittedName>
</protein>
<sequence>MARNLLIEIFWKIQETTHKDFDEKAIPKEIPTMMKHLNVSPVLNSHVCCPTCFFLYEGPDIPTSCSSSSQMQDFTF</sequence>